<evidence type="ECO:0000256" key="2">
    <source>
        <dbReference type="ARBA" id="ARBA00022448"/>
    </source>
</evidence>
<feature type="transmembrane region" description="Helical" evidence="13">
    <location>
        <begin position="395"/>
        <end position="414"/>
    </location>
</feature>
<evidence type="ECO:0000256" key="5">
    <source>
        <dbReference type="ARBA" id="ARBA00022679"/>
    </source>
</evidence>
<keyword evidence="3" id="KW-1003">Cell membrane</keyword>
<evidence type="ECO:0000313" key="17">
    <source>
        <dbReference type="EMBL" id="ODP27006.1"/>
    </source>
</evidence>
<dbReference type="FunFam" id="2.70.70.10:FF:000001">
    <property type="entry name" value="PTS system glucose-specific IIA component"/>
    <property type="match status" value="1"/>
</dbReference>
<dbReference type="PROSITE" id="PS51093">
    <property type="entry name" value="PTS_EIIA_TYPE_1"/>
    <property type="match status" value="1"/>
</dbReference>
<dbReference type="PANTHER" id="PTHR30175">
    <property type="entry name" value="PHOSPHOTRANSFERASE SYSTEM TRANSPORT PROTEIN"/>
    <property type="match status" value="1"/>
</dbReference>
<dbReference type="InterPro" id="IPR050558">
    <property type="entry name" value="PTS_Sugar-Specific_Components"/>
</dbReference>
<dbReference type="AlphaFoldDB" id="A0A1E3KZW1"/>
<evidence type="ECO:0000256" key="8">
    <source>
        <dbReference type="ARBA" id="ARBA00022777"/>
    </source>
</evidence>
<dbReference type="EMBL" id="MDER01000070">
    <property type="protein sequence ID" value="ODP27006.1"/>
    <property type="molecule type" value="Genomic_DNA"/>
</dbReference>
<name>A0A1E3KZW1_9BACL</name>
<feature type="transmembrane region" description="Helical" evidence="13">
    <location>
        <begin position="153"/>
        <end position="177"/>
    </location>
</feature>
<evidence type="ECO:0000256" key="9">
    <source>
        <dbReference type="ARBA" id="ARBA00022989"/>
    </source>
</evidence>
<dbReference type="GO" id="GO:0008982">
    <property type="term" value="F:protein-N(PI)-phosphohistidine-sugar phosphotransferase activity"/>
    <property type="evidence" value="ECO:0007669"/>
    <property type="project" value="InterPro"/>
</dbReference>
<feature type="transmembrane region" description="Helical" evidence="13">
    <location>
        <begin position="184"/>
        <end position="203"/>
    </location>
</feature>
<keyword evidence="5 17" id="KW-0808">Transferase</keyword>
<dbReference type="Gene3D" id="2.70.70.10">
    <property type="entry name" value="Glucose Permease (Domain IIA)"/>
    <property type="match status" value="1"/>
</dbReference>
<comment type="caution">
    <text evidence="17">The sequence shown here is derived from an EMBL/GenBank/DDBJ whole genome shotgun (WGS) entry which is preliminary data.</text>
</comment>
<dbReference type="FunFam" id="3.30.1360.60:FF:000001">
    <property type="entry name" value="PTS system glucose-specific IIBC component PtsG"/>
    <property type="match status" value="1"/>
</dbReference>
<evidence type="ECO:0000259" key="16">
    <source>
        <dbReference type="PROSITE" id="PS51103"/>
    </source>
</evidence>
<dbReference type="InterPro" id="IPR011055">
    <property type="entry name" value="Dup_hybrid_motif"/>
</dbReference>
<dbReference type="CDD" id="cd00212">
    <property type="entry name" value="PTS_IIB_glc"/>
    <property type="match status" value="1"/>
</dbReference>
<feature type="transmembrane region" description="Helical" evidence="13">
    <location>
        <begin position="434"/>
        <end position="455"/>
    </location>
</feature>
<evidence type="ECO:0000256" key="11">
    <source>
        <dbReference type="PROSITE-ProRule" id="PRU00421"/>
    </source>
</evidence>
<keyword evidence="18" id="KW-1185">Reference proteome</keyword>
<evidence type="ECO:0000256" key="4">
    <source>
        <dbReference type="ARBA" id="ARBA00022597"/>
    </source>
</evidence>
<feature type="domain" description="PTS EIIB type-1" evidence="15">
    <location>
        <begin position="5"/>
        <end position="88"/>
    </location>
</feature>
<dbReference type="STRING" id="1886670.PTI45_03735"/>
<feature type="transmembrane region" description="Helical" evidence="13">
    <location>
        <begin position="112"/>
        <end position="133"/>
    </location>
</feature>
<evidence type="ECO:0000256" key="6">
    <source>
        <dbReference type="ARBA" id="ARBA00022683"/>
    </source>
</evidence>
<dbReference type="InterPro" id="IPR013013">
    <property type="entry name" value="PTS_EIIC_1"/>
</dbReference>
<accession>A0A1E3KZW1</accession>
<dbReference type="GO" id="GO:0016301">
    <property type="term" value="F:kinase activity"/>
    <property type="evidence" value="ECO:0007669"/>
    <property type="project" value="UniProtKB-KW"/>
</dbReference>
<sequence length="676" mass="72067">MSENQKIAQQVIEAVGGKDNIASFAHCATRLRIMVHNEELIDQERTENIDKVKGAFFNSGQYQIIFGTGTVNRIFEEVEKLGVESTSKDDIKSQSKNAGNFFQRSIRTFGDVFVPIIPVLVATGLFMGLRGLLTQPQILALFGITPDHIPANFLLFTQVLTDTAFAFLPALVAWSAFRVFGGSPVLGIVLGLMLVNPALPNAYSVADGSAHPLTMFGFIPVVGYQGSVLPAFVIGLIGAKLEKALRKRIPEAIDLILTPFLTLLIMITLGLFAIGPIFHSLESVVLNATIYVLDMPYGIAGLLIGSLHQIIVVTGVHHIFNFLEIQLLERTGVNPFNAIITCAMAAQGGACLAVGLKTKDNKLKALALPSSFSAFLGITEPAIFGVNLRYMKPFIMGLIGGGVGGFMASLFHLAGTGMAITVIPGTLLYLNSQLPLYILCNVVAIAIAFTLTWLFGYKDKVVTASTATVSGTASGSTPTAVQEVHSTSSVESVSSASNDNQTATSSHSNQVNTSATSTKVLDIIAPISGTLVHLENVPDPAFAGKHMGEGIAIQPDEGKLYAPFDGTVAHVMDKSKHAIILEHSSGVQLLIHIGLDTVSLKGQGFTLHIQSGDTIQAGQLLIEFDTAMIQSSGLSIITPVIVPDGIEHIQNIQPAELQQVRANQDSIMQVTYTLHS</sequence>
<feature type="region of interest" description="Disordered" evidence="12">
    <location>
        <begin position="469"/>
        <end position="511"/>
    </location>
</feature>
<gene>
    <name evidence="17" type="ORF">PTI45_03735</name>
</gene>
<keyword evidence="9 13" id="KW-1133">Transmembrane helix</keyword>
<dbReference type="Proteomes" id="UP000094578">
    <property type="component" value="Unassembled WGS sequence"/>
</dbReference>
<evidence type="ECO:0000259" key="14">
    <source>
        <dbReference type="PROSITE" id="PS51093"/>
    </source>
</evidence>
<dbReference type="InterPro" id="IPR036878">
    <property type="entry name" value="Glu_permease_IIB"/>
</dbReference>
<dbReference type="PROSITE" id="PS51103">
    <property type="entry name" value="PTS_EIIC_TYPE_1"/>
    <property type="match status" value="1"/>
</dbReference>
<feature type="domain" description="PTS EIIC type-1" evidence="16">
    <location>
        <begin position="120"/>
        <end position="471"/>
    </location>
</feature>
<feature type="compositionally biased region" description="Low complexity" evidence="12">
    <location>
        <begin position="469"/>
        <end position="497"/>
    </location>
</feature>
<dbReference type="PROSITE" id="PS01035">
    <property type="entry name" value="PTS_EIIB_TYPE_1_CYS"/>
    <property type="match status" value="1"/>
</dbReference>
<dbReference type="Gene3D" id="3.30.1360.60">
    <property type="entry name" value="Glucose permease domain IIB"/>
    <property type="match status" value="1"/>
</dbReference>
<feature type="transmembrane region" description="Helical" evidence="13">
    <location>
        <begin position="299"/>
        <end position="323"/>
    </location>
</feature>
<dbReference type="PROSITE" id="PS00371">
    <property type="entry name" value="PTS_EIIA_TYPE_1_HIS"/>
    <property type="match status" value="1"/>
</dbReference>
<keyword evidence="10 13" id="KW-0472">Membrane</keyword>
<feature type="transmembrane region" description="Helical" evidence="13">
    <location>
        <begin position="260"/>
        <end position="279"/>
    </location>
</feature>
<feature type="transmembrane region" description="Helical" evidence="13">
    <location>
        <begin position="215"/>
        <end position="239"/>
    </location>
</feature>
<dbReference type="PATRIC" id="fig|1886670.3.peg.3759"/>
<dbReference type="GO" id="GO:0009401">
    <property type="term" value="P:phosphoenolpyruvate-dependent sugar phosphotransferase system"/>
    <property type="evidence" value="ECO:0007669"/>
    <property type="project" value="UniProtKB-KW"/>
</dbReference>
<dbReference type="GO" id="GO:0015771">
    <property type="term" value="P:trehalose transport"/>
    <property type="evidence" value="ECO:0007669"/>
    <property type="project" value="TreeGrafter"/>
</dbReference>
<organism evidence="17 18">
    <name type="scientific">Paenibacillus nuruki</name>
    <dbReference type="NCBI Taxonomy" id="1886670"/>
    <lineage>
        <taxon>Bacteria</taxon>
        <taxon>Bacillati</taxon>
        <taxon>Bacillota</taxon>
        <taxon>Bacilli</taxon>
        <taxon>Bacillales</taxon>
        <taxon>Paenibacillaceae</taxon>
        <taxon>Paenibacillus</taxon>
    </lineage>
</organism>
<evidence type="ECO:0000256" key="1">
    <source>
        <dbReference type="ARBA" id="ARBA00004651"/>
    </source>
</evidence>
<dbReference type="EC" id="2.7.1.191" evidence="17"/>
<dbReference type="Pfam" id="PF00358">
    <property type="entry name" value="PTS_EIIA_1"/>
    <property type="match status" value="1"/>
</dbReference>
<feature type="compositionally biased region" description="Polar residues" evidence="12">
    <location>
        <begin position="498"/>
        <end position="511"/>
    </location>
</feature>
<comment type="subcellular location">
    <subcellularLocation>
        <location evidence="1">Cell membrane</location>
        <topology evidence="1">Multi-pass membrane protein</topology>
    </subcellularLocation>
</comment>
<feature type="transmembrane region" description="Helical" evidence="13">
    <location>
        <begin position="368"/>
        <end position="388"/>
    </location>
</feature>
<proteinExistence type="predicted"/>
<dbReference type="InterPro" id="IPR018113">
    <property type="entry name" value="PTrfase_EIIB_Cys"/>
</dbReference>
<dbReference type="Pfam" id="PF02378">
    <property type="entry name" value="PTS_EIIC"/>
    <property type="match status" value="1"/>
</dbReference>
<feature type="transmembrane region" description="Helical" evidence="13">
    <location>
        <begin position="335"/>
        <end position="356"/>
    </location>
</feature>
<dbReference type="InterPro" id="IPR010973">
    <property type="entry name" value="PTS_IIBC_sucr"/>
</dbReference>
<dbReference type="RefSeq" id="WP_069329071.1">
    <property type="nucleotide sequence ID" value="NZ_MDER01000070.1"/>
</dbReference>
<dbReference type="InterPro" id="IPR001996">
    <property type="entry name" value="PTS_IIB_1"/>
</dbReference>
<evidence type="ECO:0000256" key="3">
    <source>
        <dbReference type="ARBA" id="ARBA00022475"/>
    </source>
</evidence>
<keyword evidence="8" id="KW-0418">Kinase</keyword>
<evidence type="ECO:0000256" key="13">
    <source>
        <dbReference type="SAM" id="Phobius"/>
    </source>
</evidence>
<feature type="domain" description="PTS EIIA type-1" evidence="14">
    <location>
        <begin position="539"/>
        <end position="644"/>
    </location>
</feature>
<dbReference type="GO" id="GO:0090589">
    <property type="term" value="F:protein-phosphocysteine-trehalose phosphotransferase system transporter activity"/>
    <property type="evidence" value="ECO:0007669"/>
    <property type="project" value="TreeGrafter"/>
</dbReference>
<evidence type="ECO:0000259" key="15">
    <source>
        <dbReference type="PROSITE" id="PS51098"/>
    </source>
</evidence>
<dbReference type="GO" id="GO:0005886">
    <property type="term" value="C:plasma membrane"/>
    <property type="evidence" value="ECO:0007669"/>
    <property type="project" value="UniProtKB-SubCell"/>
</dbReference>
<dbReference type="PANTHER" id="PTHR30175:SF7">
    <property type="entry name" value="NEGATIVE REGULATOR OF SACY ACTIVITY"/>
    <property type="match status" value="1"/>
</dbReference>
<protein>
    <submittedName>
        <fullName evidence="17">Protein-N(Pi)-phosphohistidine--sugar phosphotransferase</fullName>
        <ecNumber evidence="17">2.7.1.191</ecNumber>
    </submittedName>
</protein>
<keyword evidence="7 13" id="KW-0812">Transmembrane</keyword>
<dbReference type="InterPro" id="IPR001127">
    <property type="entry name" value="PTS_EIIA_1_perm"/>
</dbReference>
<evidence type="ECO:0000256" key="10">
    <source>
        <dbReference type="ARBA" id="ARBA00023136"/>
    </source>
</evidence>
<dbReference type="NCBIfam" id="TIGR00830">
    <property type="entry name" value="PTBA"/>
    <property type="match status" value="1"/>
</dbReference>
<keyword evidence="4" id="KW-0762">Sugar transport</keyword>
<dbReference type="SUPFAM" id="SSF51261">
    <property type="entry name" value="Duplicated hybrid motif"/>
    <property type="match status" value="1"/>
</dbReference>
<keyword evidence="2" id="KW-0813">Transport</keyword>
<evidence type="ECO:0000256" key="7">
    <source>
        <dbReference type="ARBA" id="ARBA00022692"/>
    </source>
</evidence>
<keyword evidence="6" id="KW-0598">Phosphotransferase system</keyword>
<reference evidence="17 18" key="1">
    <citation type="submission" date="2016-08" db="EMBL/GenBank/DDBJ databases">
        <title>Genome sequencing of Paenibacillus sp. TI45-13ar, isolated from Korean traditional nuruk.</title>
        <authorList>
            <person name="Kim S.-J."/>
        </authorList>
    </citation>
    <scope>NUCLEOTIDE SEQUENCE [LARGE SCALE GENOMIC DNA]</scope>
    <source>
        <strain evidence="17 18">TI45-13ar</strain>
    </source>
</reference>
<dbReference type="NCBIfam" id="TIGR01996">
    <property type="entry name" value="PTS-II-BC-sucr"/>
    <property type="match status" value="1"/>
</dbReference>
<dbReference type="SUPFAM" id="SSF55604">
    <property type="entry name" value="Glucose permease domain IIB"/>
    <property type="match status" value="1"/>
</dbReference>
<evidence type="ECO:0000256" key="12">
    <source>
        <dbReference type="SAM" id="MobiDB-lite"/>
    </source>
</evidence>
<dbReference type="InterPro" id="IPR003352">
    <property type="entry name" value="PTS_EIIC"/>
</dbReference>
<dbReference type="Pfam" id="PF00367">
    <property type="entry name" value="PTS_EIIB"/>
    <property type="match status" value="1"/>
</dbReference>
<dbReference type="PROSITE" id="PS51098">
    <property type="entry name" value="PTS_EIIB_TYPE_1"/>
    <property type="match status" value="1"/>
</dbReference>
<feature type="active site" description="Phosphocysteine intermediate; for EIIB activity" evidence="11">
    <location>
        <position position="27"/>
    </location>
</feature>
<evidence type="ECO:0000313" key="18">
    <source>
        <dbReference type="Proteomes" id="UP000094578"/>
    </source>
</evidence>